<evidence type="ECO:0000256" key="2">
    <source>
        <dbReference type="ARBA" id="ARBA00022692"/>
    </source>
</evidence>
<evidence type="ECO:0000313" key="11">
    <source>
        <dbReference type="EMBL" id="KAA0176993.1"/>
    </source>
</evidence>
<feature type="transmembrane region" description="Helical" evidence="5">
    <location>
        <begin position="94"/>
        <end position="115"/>
    </location>
</feature>
<dbReference type="GO" id="GO:0005506">
    <property type="term" value="F:iron ion binding"/>
    <property type="evidence" value="ECO:0007669"/>
    <property type="project" value="InterPro"/>
</dbReference>
<evidence type="ECO:0000256" key="4">
    <source>
        <dbReference type="ARBA" id="ARBA00023136"/>
    </source>
</evidence>
<evidence type="ECO:0000256" key="1">
    <source>
        <dbReference type="ARBA" id="ARBA00004370"/>
    </source>
</evidence>
<dbReference type="GO" id="GO:0016491">
    <property type="term" value="F:oxidoreductase activity"/>
    <property type="evidence" value="ECO:0007669"/>
    <property type="project" value="InterPro"/>
</dbReference>
<evidence type="ECO:0000313" key="14">
    <source>
        <dbReference type="Proteomes" id="UP000324907"/>
    </source>
</evidence>
<evidence type="ECO:0000313" key="12">
    <source>
        <dbReference type="Proteomes" id="UP000322899"/>
    </source>
</evidence>
<dbReference type="Proteomes" id="UP000322899">
    <property type="component" value="Unassembled WGS sequence"/>
</dbReference>
<protein>
    <recommendedName>
        <fullName evidence="6">Fatty acid hydroxylase domain-containing protein</fullName>
    </recommendedName>
</protein>
<reference evidence="7" key="2">
    <citation type="submission" date="2021-01" db="EMBL/GenBank/DDBJ databases">
        <authorList>
            <person name="Corre E."/>
            <person name="Pelletier E."/>
            <person name="Niang G."/>
            <person name="Scheremetjew M."/>
            <person name="Finn R."/>
            <person name="Kale V."/>
            <person name="Holt S."/>
            <person name="Cochrane G."/>
            <person name="Meng A."/>
            <person name="Brown T."/>
            <person name="Cohen L."/>
        </authorList>
    </citation>
    <scope>NUCLEOTIDE SEQUENCE</scope>
    <source>
        <strain evidence="7">E4-10</strain>
    </source>
</reference>
<keyword evidence="2 5" id="KW-0812">Transmembrane</keyword>
<dbReference type="AlphaFoldDB" id="A0A5A8E491"/>
<dbReference type="EMBL" id="HBET01006884">
    <property type="protein sequence ID" value="CAD8560298.1"/>
    <property type="molecule type" value="Transcribed_RNA"/>
</dbReference>
<dbReference type="GO" id="GO:0008610">
    <property type="term" value="P:lipid biosynthetic process"/>
    <property type="evidence" value="ECO:0007669"/>
    <property type="project" value="InterPro"/>
</dbReference>
<keyword evidence="4 5" id="KW-0472">Membrane</keyword>
<dbReference type="InterPro" id="IPR006694">
    <property type="entry name" value="Fatty_acid_hydroxylase"/>
</dbReference>
<feature type="transmembrane region" description="Helical" evidence="5">
    <location>
        <begin position="189"/>
        <end position="212"/>
    </location>
</feature>
<comment type="subcellular location">
    <subcellularLocation>
        <location evidence="1">Membrane</location>
    </subcellularLocation>
</comment>
<gene>
    <name evidence="7" type="ORF">CROE0942_LOCUS4634</name>
    <name evidence="11" type="ORF">FNF27_01323</name>
    <name evidence="10" type="ORF">FNF28_00262</name>
    <name evidence="8" type="ORF">FNF29_07111</name>
    <name evidence="9" type="ORF">FNF31_02573</name>
</gene>
<dbReference type="EMBL" id="VLTM01000019">
    <property type="protein sequence ID" value="KAA0164024.1"/>
    <property type="molecule type" value="Genomic_DNA"/>
</dbReference>
<dbReference type="InterPro" id="IPR050307">
    <property type="entry name" value="Sterol_Desaturase_Related"/>
</dbReference>
<dbReference type="EMBL" id="VLTL01000002">
    <property type="protein sequence ID" value="KAA0172259.1"/>
    <property type="molecule type" value="Genomic_DNA"/>
</dbReference>
<evidence type="ECO:0000313" key="9">
    <source>
        <dbReference type="EMBL" id="KAA0164024.1"/>
    </source>
</evidence>
<evidence type="ECO:0000313" key="7">
    <source>
        <dbReference type="EMBL" id="CAD8560298.1"/>
    </source>
</evidence>
<reference evidence="12 13" key="1">
    <citation type="submission" date="2019-07" db="EMBL/GenBank/DDBJ databases">
        <title>Genomes of Cafeteria roenbergensis.</title>
        <authorList>
            <person name="Fischer M.G."/>
            <person name="Hackl T."/>
            <person name="Roman M."/>
        </authorList>
    </citation>
    <scope>NUCLEOTIDE SEQUENCE [LARGE SCALE GENOMIC DNA]</scope>
    <source>
        <strain evidence="8 13">BVI</strain>
        <strain evidence="9 15">Cflag</strain>
        <strain evidence="11 12">E4-10P</strain>
        <strain evidence="10 14">RCC970-E3</strain>
    </source>
</reference>
<evidence type="ECO:0000259" key="6">
    <source>
        <dbReference type="Pfam" id="PF04116"/>
    </source>
</evidence>
<evidence type="ECO:0000313" key="10">
    <source>
        <dbReference type="EMBL" id="KAA0172259.1"/>
    </source>
</evidence>
<evidence type="ECO:0000313" key="15">
    <source>
        <dbReference type="Proteomes" id="UP000325113"/>
    </source>
</evidence>
<feature type="transmembrane region" description="Helical" evidence="5">
    <location>
        <begin position="6"/>
        <end position="30"/>
    </location>
</feature>
<dbReference type="OrthoDB" id="408954at2759"/>
<keyword evidence="3 5" id="KW-1133">Transmembrane helix</keyword>
<keyword evidence="13" id="KW-1185">Reference proteome</keyword>
<organism evidence="10 14">
    <name type="scientific">Cafeteria roenbergensis</name>
    <name type="common">Marine flagellate</name>
    <dbReference type="NCBI Taxonomy" id="33653"/>
    <lineage>
        <taxon>Eukaryota</taxon>
        <taxon>Sar</taxon>
        <taxon>Stramenopiles</taxon>
        <taxon>Bigyra</taxon>
        <taxon>Opalozoa</taxon>
        <taxon>Bicosoecida</taxon>
        <taxon>Cafeteriaceae</taxon>
        <taxon>Cafeteria</taxon>
    </lineage>
</organism>
<sequence>MFRFALSWAIFAVQLCGYFALNGSIAALFYSGATPETAEWKCQPAVGRSFPAKAGTAWEAALWWPPAEALAKALWPEWAAQHCRRGRHPDAPALALLNLAQICLFAAATCDAALLGHTPMLMAWGQEGGSWAAWGGWLAAAYAWENVAEWVWHRVMHFPWLYRNVHHLHHFNKSPEPFDDMLIHPVEAVGYYIILYSPAFLFPMHVSVFLAYMAIMGVTGVLDHCGAVLGLPLSLYDTRHHDHHHELVDVNFGFPSAAIDVLCGTFHGECCGRRILAKRHVY</sequence>
<name>A0A5A8E491_CAFRO</name>
<dbReference type="PANTHER" id="PTHR11863">
    <property type="entry name" value="STEROL DESATURASE"/>
    <property type="match status" value="1"/>
</dbReference>
<evidence type="ECO:0000256" key="3">
    <source>
        <dbReference type="ARBA" id="ARBA00022989"/>
    </source>
</evidence>
<evidence type="ECO:0000313" key="13">
    <source>
        <dbReference type="Proteomes" id="UP000323011"/>
    </source>
</evidence>
<proteinExistence type="predicted"/>
<dbReference type="GO" id="GO:0016020">
    <property type="term" value="C:membrane"/>
    <property type="evidence" value="ECO:0007669"/>
    <property type="project" value="UniProtKB-SubCell"/>
</dbReference>
<evidence type="ECO:0000313" key="8">
    <source>
        <dbReference type="EMBL" id="KAA0147766.1"/>
    </source>
</evidence>
<dbReference type="EMBL" id="VLTO01000005">
    <property type="protein sequence ID" value="KAA0176993.1"/>
    <property type="molecule type" value="Genomic_DNA"/>
</dbReference>
<dbReference type="Proteomes" id="UP000324907">
    <property type="component" value="Unassembled WGS sequence"/>
</dbReference>
<dbReference type="Proteomes" id="UP000323011">
    <property type="component" value="Unassembled WGS sequence"/>
</dbReference>
<dbReference type="EMBL" id="VLTN01000061">
    <property type="protein sequence ID" value="KAA0147766.1"/>
    <property type="molecule type" value="Genomic_DNA"/>
</dbReference>
<dbReference type="Proteomes" id="UP000325113">
    <property type="component" value="Unassembled WGS sequence"/>
</dbReference>
<dbReference type="Pfam" id="PF04116">
    <property type="entry name" value="FA_hydroxylase"/>
    <property type="match status" value="1"/>
</dbReference>
<evidence type="ECO:0000256" key="5">
    <source>
        <dbReference type="SAM" id="Phobius"/>
    </source>
</evidence>
<accession>A0A5A8E491</accession>
<feature type="domain" description="Fatty acid hydroxylase" evidence="6">
    <location>
        <begin position="139"/>
        <end position="265"/>
    </location>
</feature>